<dbReference type="SUPFAM" id="SSF54001">
    <property type="entry name" value="Cysteine proteinases"/>
    <property type="match status" value="2"/>
</dbReference>
<dbReference type="AlphaFoldDB" id="C5LAI7"/>
<feature type="compositionally biased region" description="Acidic residues" evidence="3">
    <location>
        <begin position="497"/>
        <end position="514"/>
    </location>
</feature>
<evidence type="ECO:0000313" key="8">
    <source>
        <dbReference type="Proteomes" id="UP000007800"/>
    </source>
</evidence>
<dbReference type="InterPro" id="IPR025661">
    <property type="entry name" value="Pept_asp_AS"/>
</dbReference>
<dbReference type="Gene3D" id="2.120.10.80">
    <property type="entry name" value="Kelch-type beta propeller"/>
    <property type="match status" value="2"/>
</dbReference>
<feature type="transmembrane region" description="Helical" evidence="4">
    <location>
        <begin position="436"/>
        <end position="453"/>
    </location>
</feature>
<evidence type="ECO:0000256" key="4">
    <source>
        <dbReference type="SAM" id="Phobius"/>
    </source>
</evidence>
<dbReference type="PRINTS" id="PR00705">
    <property type="entry name" value="PAPAIN"/>
</dbReference>
<evidence type="ECO:0000256" key="3">
    <source>
        <dbReference type="SAM" id="MobiDB-lite"/>
    </source>
</evidence>
<dbReference type="RefSeq" id="XP_002774627.1">
    <property type="nucleotide sequence ID" value="XM_002774581.1"/>
</dbReference>
<dbReference type="SMART" id="SM00645">
    <property type="entry name" value="Pept_C1"/>
    <property type="match status" value="2"/>
</dbReference>
<reference evidence="7 8" key="1">
    <citation type="submission" date="2008-07" db="EMBL/GenBank/DDBJ databases">
        <authorList>
            <person name="El-Sayed N."/>
            <person name="Caler E."/>
            <person name="Inman J."/>
            <person name="Amedeo P."/>
            <person name="Hass B."/>
            <person name="Wortman J."/>
        </authorList>
    </citation>
    <scope>NUCLEOTIDE SEQUENCE [LARGE SCALE GENOMIC DNA]</scope>
    <source>
        <strain evidence="8">ATCC 50983 / TXsc</strain>
    </source>
</reference>
<dbReference type="EMBL" id="GG680729">
    <property type="protein sequence ID" value="EER06443.1"/>
    <property type="molecule type" value="Genomic_DNA"/>
</dbReference>
<name>C5LAI7_PERM5</name>
<dbReference type="PROSITE" id="PS00640">
    <property type="entry name" value="THIOL_PROTEASE_ASN"/>
    <property type="match status" value="2"/>
</dbReference>
<keyword evidence="5" id="KW-0732">Signal</keyword>
<keyword evidence="4" id="KW-0472">Membrane</keyword>
<dbReference type="PANTHER" id="PTHR12411">
    <property type="entry name" value="CYSTEINE PROTEASE FAMILY C1-RELATED"/>
    <property type="match status" value="1"/>
</dbReference>
<feature type="domain" description="Peptidase C1A papain C-terminal" evidence="6">
    <location>
        <begin position="589"/>
        <end position="829"/>
    </location>
</feature>
<accession>C5LAI7</accession>
<dbReference type="OrthoDB" id="190265at2759"/>
<feature type="chain" id="PRO_5002952346" evidence="5">
    <location>
        <begin position="28"/>
        <end position="1140"/>
    </location>
</feature>
<protein>
    <submittedName>
        <fullName evidence="7">Cathepsin z, putative</fullName>
    </submittedName>
</protein>
<sequence>MSFCFVRASSAALFVLSALLCTVGVSATLGAEMELFAVPSRIRFSKPLVGTSGPSGRYGGALIPVGEESFYLIGGCTIRGDGTKELHNDMWQLNLGPENSVEWVELEASAPWAPRMLHAVAQLDDGSLLLSGGETQEGLASDVWQYSPEMNQWSLVIDSAPWKGRAGHVMAVAEDYVYLSGGFVNQRTEGNCDLWRASLYSLERWKMISSYSAAKTCPVLSGYAVPPRVAASQTISMFGGRSVRMVDSQVTFHNSEWSVTPSDMSFSGWRMVRGKARWEPRFAPGVAANGDTVVLVGGQVCKTASASQKGCESEPLADVWVRMKGLEWIPAPEDLPKPVAFPAVATLTNKIVVFGGRGKDGTSDDMYITCDYGYQVDPSGWDCQLCPNGTLPGRYGVCLEEKEMRRTPREIAETDMRRRLHERASQKTRADKINDFIVVVLLICFFICGIYLSSRKMTWKQEQARLKEEEEKRIEEEKENAKKKLSSGKKKQKDEPEPITDGEVETPEGGEELSELPKVEEPDEKEQELRHRCLETAMKTLKEVIVVLLHLSTVGGHRKGCFVKSPYRDSLILSPTPTELLSSGQVGALPHSVDWRYTTVRTPEGPRRVNLASAARNQHIPNYCGACWSFAAVSSLSDRINIMTGVTKQTNLAMQVVLNCDEYDNGCHGGDPITAFKFIKEAGGIPDETCQGFAAEGRDTGRSCEAMDVCRDCNFNGCFPRKQYPVWEIDEYGEVNGTEAMMAEIADRGPIACSIAVRRVALVCGQYAVAGATEPEHEIAVVGYGTTPEGIPYWIGRNSWGHYWGHNGFFRIVRGKNNLGIEGDCAWAVPANGGKPRRVQLEGASSSPPMWKIGAPASRAGCRRRARLQRPSRSRRGVLPHVASITEVPLALDWRNVSGVTSYKSWDKNQHIPQYCGSCWAQAVTSMLSDRISIQRNGTWPPINLAPQVLINCEYGGDCEGGNPEEALSDIHDHGLPDQTCQAYLAEDVGKCDAMHRCEECFVSSEWMICIFGRYNKWYVSDFGSVSGVEDMKKEIFTNGPISCGVFATERFEAYTGGVYEEEVSTVGTNHEISVAGWGVSEDGIEYWIGRNSWGTYWGEDGWFRMKMDENNLNIETDCYWGIPTDRKPYVKSMEVEVAL</sequence>
<evidence type="ECO:0000259" key="6">
    <source>
        <dbReference type="SMART" id="SM00645"/>
    </source>
</evidence>
<dbReference type="GeneID" id="9065555"/>
<feature type="compositionally biased region" description="Basic and acidic residues" evidence="3">
    <location>
        <begin position="469"/>
        <end position="482"/>
    </location>
</feature>
<feature type="domain" description="Peptidase C1A papain C-terminal" evidence="6">
    <location>
        <begin position="888"/>
        <end position="1123"/>
    </location>
</feature>
<keyword evidence="8" id="KW-1185">Reference proteome</keyword>
<evidence type="ECO:0000256" key="1">
    <source>
        <dbReference type="ARBA" id="ARBA00008455"/>
    </source>
</evidence>
<dbReference type="InterPro" id="IPR013128">
    <property type="entry name" value="Peptidase_C1A"/>
</dbReference>
<proteinExistence type="inferred from homology"/>
<organism evidence="8">
    <name type="scientific">Perkinsus marinus (strain ATCC 50983 / TXsc)</name>
    <dbReference type="NCBI Taxonomy" id="423536"/>
    <lineage>
        <taxon>Eukaryota</taxon>
        <taxon>Sar</taxon>
        <taxon>Alveolata</taxon>
        <taxon>Perkinsozoa</taxon>
        <taxon>Perkinsea</taxon>
        <taxon>Perkinsida</taxon>
        <taxon>Perkinsidae</taxon>
        <taxon>Perkinsus</taxon>
    </lineage>
</organism>
<dbReference type="Pfam" id="PF24681">
    <property type="entry name" value="Kelch_KLHDC2_KLHL20_DRC7"/>
    <property type="match status" value="1"/>
</dbReference>
<keyword evidence="4" id="KW-1133">Transmembrane helix</keyword>
<keyword evidence="2" id="KW-0865">Zymogen</keyword>
<dbReference type="InterPro" id="IPR015915">
    <property type="entry name" value="Kelch-typ_b-propeller"/>
</dbReference>
<feature type="region of interest" description="Disordered" evidence="3">
    <location>
        <begin position="469"/>
        <end position="529"/>
    </location>
</feature>
<feature type="signal peptide" evidence="5">
    <location>
        <begin position="1"/>
        <end position="27"/>
    </location>
</feature>
<evidence type="ECO:0000313" key="7">
    <source>
        <dbReference type="EMBL" id="EER06443.1"/>
    </source>
</evidence>
<evidence type="ECO:0000256" key="2">
    <source>
        <dbReference type="ARBA" id="ARBA00023145"/>
    </source>
</evidence>
<dbReference type="Pfam" id="PF00112">
    <property type="entry name" value="Peptidase_C1"/>
    <property type="match status" value="2"/>
</dbReference>
<comment type="similarity">
    <text evidence="1">Belongs to the peptidase C1 family.</text>
</comment>
<evidence type="ECO:0000256" key="5">
    <source>
        <dbReference type="SAM" id="SignalP"/>
    </source>
</evidence>
<dbReference type="Proteomes" id="UP000007800">
    <property type="component" value="Unassembled WGS sequence"/>
</dbReference>
<dbReference type="GO" id="GO:0008234">
    <property type="term" value="F:cysteine-type peptidase activity"/>
    <property type="evidence" value="ECO:0007669"/>
    <property type="project" value="InterPro"/>
</dbReference>
<dbReference type="InterPro" id="IPR038765">
    <property type="entry name" value="Papain-like_cys_pep_sf"/>
</dbReference>
<dbReference type="SUPFAM" id="SSF117281">
    <property type="entry name" value="Kelch motif"/>
    <property type="match status" value="2"/>
</dbReference>
<gene>
    <name evidence="7" type="ORF">Pmar_PMAR006253</name>
</gene>
<dbReference type="FunFam" id="3.90.70.10:FF:000117">
    <property type="entry name" value="Probable papain cysteine protease"/>
    <property type="match status" value="1"/>
</dbReference>
<dbReference type="GO" id="GO:0006508">
    <property type="term" value="P:proteolysis"/>
    <property type="evidence" value="ECO:0007669"/>
    <property type="project" value="InterPro"/>
</dbReference>
<dbReference type="InterPro" id="IPR000668">
    <property type="entry name" value="Peptidase_C1A_C"/>
</dbReference>
<dbReference type="Gene3D" id="3.90.70.10">
    <property type="entry name" value="Cysteine proteinases"/>
    <property type="match status" value="2"/>
</dbReference>
<keyword evidence="4" id="KW-0812">Transmembrane</keyword>
<dbReference type="InParanoid" id="C5LAI7"/>